<evidence type="ECO:0000313" key="2">
    <source>
        <dbReference type="Proteomes" id="UP000027100"/>
    </source>
</evidence>
<dbReference type="EMBL" id="ARYM01000020">
    <property type="protein sequence ID" value="KCZ97394.1"/>
    <property type="molecule type" value="Genomic_DNA"/>
</dbReference>
<gene>
    <name evidence="1" type="ORF">HPO_15216</name>
</gene>
<sequence>MGDKMTLSVISAGFGRTGTLSLKLALEEIGFGPCHHMKEVLENGASQVPLWNAAVAGKPDFEAIYKGYKAAVDWPTAAFWRELAAAYPQAKIILSTRSAESWYDSISQTILSTLTAPDNWPPPAVEWFNMVLKVLHRSLGPTFDKESVVAAFHAHEAAVKAEIPANRLLIHSARDGWEPLCAFLGAPVPATPYPRTNSKEEFFQLMKGADGL</sequence>
<dbReference type="AlphaFoldDB" id="A0A062VFV3"/>
<accession>A0A062VFV3</accession>
<dbReference type="PANTHER" id="PTHR36978">
    <property type="entry name" value="P-LOOP CONTAINING NUCLEOTIDE TRIPHOSPHATE HYDROLASE"/>
    <property type="match status" value="1"/>
</dbReference>
<name>A0A062VFV3_9PROT</name>
<dbReference type="STRING" id="1280954.HPO_15216"/>
<dbReference type="eggNOG" id="COG1216">
    <property type="taxonomic scope" value="Bacteria"/>
</dbReference>
<dbReference type="Gene3D" id="3.40.50.300">
    <property type="entry name" value="P-loop containing nucleotide triphosphate hydrolases"/>
    <property type="match status" value="1"/>
</dbReference>
<dbReference type="Pfam" id="PF17784">
    <property type="entry name" value="Sulfotransfer_4"/>
    <property type="match status" value="1"/>
</dbReference>
<proteinExistence type="predicted"/>
<evidence type="ECO:0008006" key="3">
    <source>
        <dbReference type="Google" id="ProtNLM"/>
    </source>
</evidence>
<dbReference type="Proteomes" id="UP000027100">
    <property type="component" value="Unassembled WGS sequence"/>
</dbReference>
<dbReference type="InterPro" id="IPR040632">
    <property type="entry name" value="Sulfotransfer_4"/>
</dbReference>
<evidence type="ECO:0000313" key="1">
    <source>
        <dbReference type="EMBL" id="KCZ97394.1"/>
    </source>
</evidence>
<organism evidence="1 2">
    <name type="scientific">Hyphomonas polymorpha PS728</name>
    <dbReference type="NCBI Taxonomy" id="1280954"/>
    <lineage>
        <taxon>Bacteria</taxon>
        <taxon>Pseudomonadati</taxon>
        <taxon>Pseudomonadota</taxon>
        <taxon>Alphaproteobacteria</taxon>
        <taxon>Hyphomonadales</taxon>
        <taxon>Hyphomonadaceae</taxon>
        <taxon>Hyphomonas</taxon>
    </lineage>
</organism>
<dbReference type="PANTHER" id="PTHR36978:SF4">
    <property type="entry name" value="P-LOOP CONTAINING NUCLEOSIDE TRIPHOSPHATE HYDROLASE PROTEIN"/>
    <property type="match status" value="1"/>
</dbReference>
<dbReference type="SUPFAM" id="SSF52540">
    <property type="entry name" value="P-loop containing nucleoside triphosphate hydrolases"/>
    <property type="match status" value="1"/>
</dbReference>
<reference evidence="1 2" key="1">
    <citation type="journal article" date="2014" name="Antonie Van Leeuwenhoek">
        <title>Hyphomonas beringensis sp. nov. and Hyphomonas chukchiensis sp. nov., isolated from surface seawater of the Bering Sea and Chukchi Sea.</title>
        <authorList>
            <person name="Li C."/>
            <person name="Lai Q."/>
            <person name="Li G."/>
            <person name="Dong C."/>
            <person name="Wang J."/>
            <person name="Liao Y."/>
            <person name="Shao Z."/>
        </authorList>
    </citation>
    <scope>NUCLEOTIDE SEQUENCE [LARGE SCALE GENOMIC DNA]</scope>
    <source>
        <strain evidence="1 2">PS728</strain>
    </source>
</reference>
<dbReference type="PATRIC" id="fig|1280954.3.peg.3080"/>
<keyword evidence="2" id="KW-1185">Reference proteome</keyword>
<protein>
    <recommendedName>
        <fullName evidence="3">Sulfotransferase family protein</fullName>
    </recommendedName>
</protein>
<comment type="caution">
    <text evidence="1">The sequence shown here is derived from an EMBL/GenBank/DDBJ whole genome shotgun (WGS) entry which is preliminary data.</text>
</comment>
<dbReference type="InterPro" id="IPR027417">
    <property type="entry name" value="P-loop_NTPase"/>
</dbReference>